<gene>
    <name evidence="15" type="ORF">A0U89_10825</name>
</gene>
<dbReference type="UniPathway" id="UPA00077">
    <property type="reaction ID" value="UER00154"/>
</dbReference>
<proteinExistence type="inferred from homology"/>
<dbReference type="PROSITE" id="PS00794">
    <property type="entry name" value="HPPK"/>
    <property type="match status" value="1"/>
</dbReference>
<dbReference type="NCBIfam" id="TIGR00526">
    <property type="entry name" value="folB_dom"/>
    <property type="match status" value="1"/>
</dbReference>
<dbReference type="Pfam" id="PF01288">
    <property type="entry name" value="HPPK"/>
    <property type="match status" value="1"/>
</dbReference>
<comment type="function">
    <text evidence="13">Catalyzes the transfer of pyrophosphate from adenosine triphosphate (ATP) to 6-hydroxymethyl-7,8-dihydropterin, an enzymatic step in folate biosynthesis pathway.</text>
</comment>
<evidence type="ECO:0000256" key="7">
    <source>
        <dbReference type="ARBA" id="ARBA00022679"/>
    </source>
</evidence>
<evidence type="ECO:0000256" key="1">
    <source>
        <dbReference type="ARBA" id="ARBA00001353"/>
    </source>
</evidence>
<evidence type="ECO:0000256" key="10">
    <source>
        <dbReference type="ARBA" id="ARBA00022840"/>
    </source>
</evidence>
<keyword evidence="9" id="KW-0418">Kinase</keyword>
<dbReference type="PANTHER" id="PTHR43071">
    <property type="entry name" value="2-AMINO-4-HYDROXY-6-HYDROXYMETHYLDIHYDROPTERIDINE PYROPHOSPHOKINASE"/>
    <property type="match status" value="1"/>
</dbReference>
<dbReference type="eggNOG" id="COG1539">
    <property type="taxonomic scope" value="Bacteria"/>
</dbReference>
<dbReference type="InterPro" id="IPR006156">
    <property type="entry name" value="Dihydroneopterin_aldolase"/>
</dbReference>
<comment type="pathway">
    <text evidence="3">Cofactor biosynthesis; tetrahydrofolate biosynthesis; 2-amino-4-hydroxy-6-hydroxymethyl-7,8-dihydropteridine diphosphate from 7,8-dihydroneopterin triphosphate: step 4/4.</text>
</comment>
<dbReference type="KEGG" id="kba:A0U89_10825"/>
<name>A0A1D8UV82_9PROT</name>
<dbReference type="InterPro" id="IPR043133">
    <property type="entry name" value="GTP-CH-I_C/QueF"/>
</dbReference>
<accession>A0A1D8UV82</accession>
<evidence type="ECO:0000256" key="6">
    <source>
        <dbReference type="ARBA" id="ARBA00009640"/>
    </source>
</evidence>
<evidence type="ECO:0000256" key="2">
    <source>
        <dbReference type="ARBA" id="ARBA00005013"/>
    </source>
</evidence>
<comment type="similarity">
    <text evidence="5">Belongs to the HPPK family.</text>
</comment>
<dbReference type="SMART" id="SM00905">
    <property type="entry name" value="FolB"/>
    <property type="match status" value="1"/>
</dbReference>
<dbReference type="SUPFAM" id="SSF55083">
    <property type="entry name" value="6-hydroxymethyl-7,8-dihydropterin pyrophosphokinase, HPPK"/>
    <property type="match status" value="1"/>
</dbReference>
<evidence type="ECO:0000313" key="15">
    <source>
        <dbReference type="EMBL" id="AOX17555.1"/>
    </source>
</evidence>
<dbReference type="GO" id="GO:0005524">
    <property type="term" value="F:ATP binding"/>
    <property type="evidence" value="ECO:0007669"/>
    <property type="project" value="UniProtKB-KW"/>
</dbReference>
<keyword evidence="12 14" id="KW-0456">Lyase</keyword>
<keyword evidence="11 14" id="KW-0289">Folate biosynthesis</keyword>
<dbReference type="Proteomes" id="UP000179145">
    <property type="component" value="Chromosome"/>
</dbReference>
<dbReference type="InterPro" id="IPR000550">
    <property type="entry name" value="Hppk"/>
</dbReference>
<organism evidence="15 16">
    <name type="scientific">Kozakia baliensis</name>
    <dbReference type="NCBI Taxonomy" id="153496"/>
    <lineage>
        <taxon>Bacteria</taxon>
        <taxon>Pseudomonadati</taxon>
        <taxon>Pseudomonadota</taxon>
        <taxon>Alphaproteobacteria</taxon>
        <taxon>Acetobacterales</taxon>
        <taxon>Acetobacteraceae</taxon>
        <taxon>Kozakia</taxon>
    </lineage>
</organism>
<comment type="function">
    <text evidence="14">Catalyzes the conversion of 7,8-dihydroneopterin to 6-hydroxymethyl-7,8-dihydropterin.</text>
</comment>
<dbReference type="GO" id="GO:0046654">
    <property type="term" value="P:tetrahydrofolate biosynthetic process"/>
    <property type="evidence" value="ECO:0007669"/>
    <property type="project" value="UniProtKB-UniRule"/>
</dbReference>
<evidence type="ECO:0000256" key="8">
    <source>
        <dbReference type="ARBA" id="ARBA00022741"/>
    </source>
</evidence>
<dbReference type="RefSeq" id="WP_070403134.1">
    <property type="nucleotide sequence ID" value="NZ_BJVW01000001.1"/>
</dbReference>
<dbReference type="EC" id="4.1.2.25" evidence="14"/>
<keyword evidence="7" id="KW-0808">Transferase</keyword>
<dbReference type="CDD" id="cd00483">
    <property type="entry name" value="HPPK"/>
    <property type="match status" value="1"/>
</dbReference>
<sequence>MKLMTIEIRGLTVFGRHGVLPEETRLGQKFVIDLDVEAEIDVAVATDDYAHAVCYAALCEKTVELVGGAPFKLIETLADRIAARLLADFPSVTRVGVKVHKPAAPIPHPLSGVSVSIERKRLLPVGFSLGSNLGARESFLHTALTWLGTQEGLEIDAISRFYDSAPWGKADQPGFVNACAIGRTSLSPHALLRLCKEIENRLGRLPGVHWGPRAIDIDLLYLGDRTLRDHVLTLPHPFLHERAFVLVPLAEIAPHQRIGGRPVCELLNELPREPGDVTARAGNEETR</sequence>
<evidence type="ECO:0000256" key="3">
    <source>
        <dbReference type="ARBA" id="ARBA00005051"/>
    </source>
</evidence>
<evidence type="ECO:0000256" key="11">
    <source>
        <dbReference type="ARBA" id="ARBA00022909"/>
    </source>
</evidence>
<keyword evidence="16" id="KW-1185">Reference proteome</keyword>
<dbReference type="eggNOG" id="COG0801">
    <property type="taxonomic scope" value="Bacteria"/>
</dbReference>
<keyword evidence="10" id="KW-0067">ATP-binding</keyword>
<evidence type="ECO:0000256" key="13">
    <source>
        <dbReference type="ARBA" id="ARBA00029409"/>
    </source>
</evidence>
<dbReference type="InterPro" id="IPR035907">
    <property type="entry name" value="Hppk_sf"/>
</dbReference>
<evidence type="ECO:0000313" key="16">
    <source>
        <dbReference type="Proteomes" id="UP000179145"/>
    </source>
</evidence>
<dbReference type="OrthoDB" id="9808041at2"/>
<dbReference type="GO" id="GO:0004150">
    <property type="term" value="F:dihydroneopterin aldolase activity"/>
    <property type="evidence" value="ECO:0007669"/>
    <property type="project" value="UniProtKB-UniRule"/>
</dbReference>
<dbReference type="GO" id="GO:0016301">
    <property type="term" value="F:kinase activity"/>
    <property type="evidence" value="ECO:0007669"/>
    <property type="project" value="UniProtKB-KW"/>
</dbReference>
<comment type="catalytic activity">
    <reaction evidence="1 14">
        <text>7,8-dihydroneopterin = 6-hydroxymethyl-7,8-dihydropterin + glycolaldehyde</text>
        <dbReference type="Rhea" id="RHEA:10540"/>
        <dbReference type="ChEBI" id="CHEBI:17001"/>
        <dbReference type="ChEBI" id="CHEBI:17071"/>
        <dbReference type="ChEBI" id="CHEBI:44841"/>
        <dbReference type="EC" id="4.1.2.25"/>
    </reaction>
</comment>
<evidence type="ECO:0000256" key="4">
    <source>
        <dbReference type="ARBA" id="ARBA00005708"/>
    </source>
</evidence>
<dbReference type="EMBL" id="CP014674">
    <property type="protein sequence ID" value="AOX17555.1"/>
    <property type="molecule type" value="Genomic_DNA"/>
</dbReference>
<dbReference type="InterPro" id="IPR006157">
    <property type="entry name" value="FolB_dom"/>
</dbReference>
<keyword evidence="8" id="KW-0547">Nucleotide-binding</keyword>
<comment type="pathway">
    <text evidence="2 14">Cofactor biosynthesis; tetrahydrofolate biosynthesis; 2-amino-4-hydroxy-6-hydroxymethyl-7,8-dihydropteridine diphosphate from 7,8-dihydroneopterin triphosphate: step 3/4.</text>
</comment>
<comment type="similarity">
    <text evidence="4 14">Belongs to the DHNA family.</text>
</comment>
<evidence type="ECO:0000256" key="5">
    <source>
        <dbReference type="ARBA" id="ARBA00005810"/>
    </source>
</evidence>
<dbReference type="SUPFAM" id="SSF55620">
    <property type="entry name" value="Tetrahydrobiopterin biosynthesis enzymes-like"/>
    <property type="match status" value="1"/>
</dbReference>
<dbReference type="NCBIfam" id="TIGR00525">
    <property type="entry name" value="folB"/>
    <property type="match status" value="1"/>
</dbReference>
<dbReference type="Pfam" id="PF02152">
    <property type="entry name" value="FolB"/>
    <property type="match status" value="1"/>
</dbReference>
<dbReference type="FunFam" id="3.30.1130.10:FF:000003">
    <property type="entry name" value="7,8-dihydroneopterin aldolase"/>
    <property type="match status" value="1"/>
</dbReference>
<dbReference type="PANTHER" id="PTHR43071:SF1">
    <property type="entry name" value="2-AMINO-4-HYDROXY-6-HYDROXYMETHYLDIHYDROPTERIDINE PYROPHOSPHOKINASE"/>
    <property type="match status" value="1"/>
</dbReference>
<dbReference type="GO" id="GO:0046656">
    <property type="term" value="P:folic acid biosynthetic process"/>
    <property type="evidence" value="ECO:0007669"/>
    <property type="project" value="UniProtKB-UniRule"/>
</dbReference>
<dbReference type="Gene3D" id="3.30.70.560">
    <property type="entry name" value="7,8-Dihydro-6-hydroxymethylpterin-pyrophosphokinase HPPK"/>
    <property type="match status" value="1"/>
</dbReference>
<comment type="similarity">
    <text evidence="6">In the N-terminal section; belongs to the DHNA family.</text>
</comment>
<dbReference type="Gene3D" id="3.30.1130.10">
    <property type="match status" value="1"/>
</dbReference>
<dbReference type="AlphaFoldDB" id="A0A1D8UV82"/>
<dbReference type="CDD" id="cd00534">
    <property type="entry name" value="DHNA_DHNTPE"/>
    <property type="match status" value="1"/>
</dbReference>
<evidence type="ECO:0000256" key="9">
    <source>
        <dbReference type="ARBA" id="ARBA00022777"/>
    </source>
</evidence>
<evidence type="ECO:0000256" key="12">
    <source>
        <dbReference type="ARBA" id="ARBA00023239"/>
    </source>
</evidence>
<protein>
    <recommendedName>
        <fullName evidence="14">Bifunctional folate synthesis protein</fullName>
    </recommendedName>
    <domain>
        <recommendedName>
            <fullName evidence="14">Dihydroneopterin aldolase</fullName>
            <shortName evidence="14">DHNA</shortName>
            <ecNumber evidence="14">4.1.2.25</ecNumber>
        </recommendedName>
        <alternativeName>
            <fullName evidence="14">7,8-dihydroneopterin aldolase</fullName>
        </alternativeName>
    </domain>
    <domain>
        <recommendedName>
            <fullName evidence="14">2-amino-4-hydroxy-6-hydroxymethyldihydropteridine pyrophosphokinase</fullName>
            <ecNumber evidence="14">2.7.6.3</ecNumber>
        </recommendedName>
        <alternativeName>
            <fullName evidence="14">6-hydroxymethyl-7,8-dihydropterin pyrophosphokinase</fullName>
            <shortName evidence="14">PPPK</shortName>
        </alternativeName>
        <alternativeName>
            <fullName evidence="14">7,8-dihydro-6-hydroxymethylpterin pyrophosphokinase</fullName>
            <shortName evidence="14">HPPK</shortName>
        </alternativeName>
    </domain>
</protein>
<reference evidence="15 16" key="1">
    <citation type="journal article" date="2016" name="Microb. Cell Fact.">
        <title>Dissection of exopolysaccharide biosynthesis in Kozakia baliensis.</title>
        <authorList>
            <person name="Brandt J.U."/>
            <person name="Jakob F."/>
            <person name="Behr J."/>
            <person name="Geissler A.J."/>
            <person name="Vogel R.F."/>
        </authorList>
    </citation>
    <scope>NUCLEOTIDE SEQUENCE [LARGE SCALE GENOMIC DNA]</scope>
    <source>
        <strain evidence="15 16">DSM 14400</strain>
    </source>
</reference>
<dbReference type="NCBIfam" id="TIGR01498">
    <property type="entry name" value="folK"/>
    <property type="match status" value="1"/>
</dbReference>
<dbReference type="EC" id="2.7.6.3" evidence="14"/>
<evidence type="ECO:0000256" key="14">
    <source>
        <dbReference type="RuleBase" id="RU362079"/>
    </source>
</evidence>
<dbReference type="GO" id="GO:0003848">
    <property type="term" value="F:2-amino-4-hydroxy-6-hydroxymethyldihydropteridine diphosphokinase activity"/>
    <property type="evidence" value="ECO:0007669"/>
    <property type="project" value="UniProtKB-EC"/>
</dbReference>
<dbReference type="STRING" id="153496.A0U89_10825"/>